<dbReference type="Proteomes" id="UP000261520">
    <property type="component" value="Unplaced"/>
</dbReference>
<dbReference type="STRING" id="409849.ENSPMGP00000012668"/>
<dbReference type="InterPro" id="IPR017452">
    <property type="entry name" value="GPCR_Rhodpsn_7TM"/>
</dbReference>
<evidence type="ECO:0000313" key="11">
    <source>
        <dbReference type="Proteomes" id="UP000261520"/>
    </source>
</evidence>
<dbReference type="GO" id="GO:0016493">
    <property type="term" value="F:C-C chemokine receptor activity"/>
    <property type="evidence" value="ECO:0007669"/>
    <property type="project" value="TreeGrafter"/>
</dbReference>
<dbReference type="PRINTS" id="PR00237">
    <property type="entry name" value="GPCRRHODOPSN"/>
</dbReference>
<sequence>MLNQTSTNFTNSSATGPPTSFLWASKDLAPAVLLSLCFLVGFPGNIAVLILRPNWQQLSRLTQCLMMNLALSDLLCLVTLPVWIYALLYIWPLGDVACKIIAFIVYCSLYSCLMSITALSVQRYMQVAHQQRCLQFRKRLLALLWLMSMVLSIPALVFRKTIKNQERISCLQKYTSSAQEVAVLLTECVVGFTSLIITTCSYIFLNRRLQQAVFFNDTYTIKLVTTIILTFFILWTPYLTFNIVIVGGILTNNLTIAKFYDLAFVFGSVTFINSGINPLLYAFALTKLGAAVQTDPVSDDEPGHV</sequence>
<comment type="subcellular location">
    <subcellularLocation>
        <location evidence="1">Membrane</location>
    </subcellularLocation>
</comment>
<feature type="transmembrane region" description="Helical" evidence="8">
    <location>
        <begin position="226"/>
        <end position="250"/>
    </location>
</feature>
<keyword evidence="6" id="KW-0675">Receptor</keyword>
<dbReference type="Ensembl" id="ENSPMGT00000013516.1">
    <property type="protein sequence ID" value="ENSPMGP00000012668.1"/>
    <property type="gene ID" value="ENSPMGG00000010443.1"/>
</dbReference>
<dbReference type="InterPro" id="IPR000276">
    <property type="entry name" value="GPCR_Rhodpsn"/>
</dbReference>
<evidence type="ECO:0000256" key="8">
    <source>
        <dbReference type="SAM" id="Phobius"/>
    </source>
</evidence>
<dbReference type="GO" id="GO:0019722">
    <property type="term" value="P:calcium-mediated signaling"/>
    <property type="evidence" value="ECO:0007669"/>
    <property type="project" value="TreeGrafter"/>
</dbReference>
<feature type="transmembrane region" description="Helical" evidence="8">
    <location>
        <begin position="28"/>
        <end position="51"/>
    </location>
</feature>
<evidence type="ECO:0000256" key="1">
    <source>
        <dbReference type="ARBA" id="ARBA00004370"/>
    </source>
</evidence>
<dbReference type="Gene3D" id="1.20.1070.10">
    <property type="entry name" value="Rhodopsin 7-helix transmembrane proteins"/>
    <property type="match status" value="1"/>
</dbReference>
<dbReference type="InterPro" id="IPR050119">
    <property type="entry name" value="CCR1-9-like"/>
</dbReference>
<dbReference type="GO" id="GO:0019957">
    <property type="term" value="F:C-C chemokine binding"/>
    <property type="evidence" value="ECO:0007669"/>
    <property type="project" value="TreeGrafter"/>
</dbReference>
<name>A0A3B4A6I4_9GOBI</name>
<accession>A0A3B4A6I4</accession>
<proteinExistence type="predicted"/>
<dbReference type="GO" id="GO:0009897">
    <property type="term" value="C:external side of plasma membrane"/>
    <property type="evidence" value="ECO:0007669"/>
    <property type="project" value="TreeGrafter"/>
</dbReference>
<dbReference type="GO" id="GO:0007204">
    <property type="term" value="P:positive regulation of cytosolic calcium ion concentration"/>
    <property type="evidence" value="ECO:0007669"/>
    <property type="project" value="TreeGrafter"/>
</dbReference>
<dbReference type="Pfam" id="PF00001">
    <property type="entry name" value="7tm_1"/>
    <property type="match status" value="1"/>
</dbReference>
<protein>
    <recommendedName>
        <fullName evidence="9">G-protein coupled receptors family 1 profile domain-containing protein</fullName>
    </recommendedName>
</protein>
<feature type="transmembrane region" description="Helical" evidence="8">
    <location>
        <begin position="181"/>
        <end position="205"/>
    </location>
</feature>
<organism evidence="10 11">
    <name type="scientific">Periophthalmus magnuspinnatus</name>
    <dbReference type="NCBI Taxonomy" id="409849"/>
    <lineage>
        <taxon>Eukaryota</taxon>
        <taxon>Metazoa</taxon>
        <taxon>Chordata</taxon>
        <taxon>Craniata</taxon>
        <taxon>Vertebrata</taxon>
        <taxon>Euteleostomi</taxon>
        <taxon>Actinopterygii</taxon>
        <taxon>Neopterygii</taxon>
        <taxon>Teleostei</taxon>
        <taxon>Neoteleostei</taxon>
        <taxon>Acanthomorphata</taxon>
        <taxon>Gobiaria</taxon>
        <taxon>Gobiiformes</taxon>
        <taxon>Gobioidei</taxon>
        <taxon>Gobiidae</taxon>
        <taxon>Oxudercinae</taxon>
        <taxon>Periophthalmus</taxon>
    </lineage>
</organism>
<feature type="transmembrane region" description="Helical" evidence="8">
    <location>
        <begin position="100"/>
        <end position="119"/>
    </location>
</feature>
<evidence type="ECO:0000256" key="5">
    <source>
        <dbReference type="ARBA" id="ARBA00023136"/>
    </source>
</evidence>
<keyword evidence="7" id="KW-0807">Transducer</keyword>
<feature type="transmembrane region" description="Helical" evidence="8">
    <location>
        <begin position="262"/>
        <end position="284"/>
    </location>
</feature>
<dbReference type="GO" id="GO:0006955">
    <property type="term" value="P:immune response"/>
    <property type="evidence" value="ECO:0007669"/>
    <property type="project" value="TreeGrafter"/>
</dbReference>
<evidence type="ECO:0000256" key="6">
    <source>
        <dbReference type="ARBA" id="ARBA00023170"/>
    </source>
</evidence>
<dbReference type="PANTHER" id="PTHR10489:SF946">
    <property type="entry name" value="LEUKOTRIENE B4 RECEPTOR 1-LIKE"/>
    <property type="match status" value="1"/>
</dbReference>
<evidence type="ECO:0000256" key="7">
    <source>
        <dbReference type="ARBA" id="ARBA00023224"/>
    </source>
</evidence>
<evidence type="ECO:0000259" key="9">
    <source>
        <dbReference type="PROSITE" id="PS50262"/>
    </source>
</evidence>
<evidence type="ECO:0000256" key="2">
    <source>
        <dbReference type="ARBA" id="ARBA00022692"/>
    </source>
</evidence>
<keyword evidence="11" id="KW-1185">Reference proteome</keyword>
<feature type="domain" description="G-protein coupled receptors family 1 profile" evidence="9">
    <location>
        <begin position="44"/>
        <end position="281"/>
    </location>
</feature>
<reference evidence="10" key="2">
    <citation type="submission" date="2025-09" db="UniProtKB">
        <authorList>
            <consortium name="Ensembl"/>
        </authorList>
    </citation>
    <scope>IDENTIFICATION</scope>
</reference>
<keyword evidence="3 8" id="KW-1133">Transmembrane helix</keyword>
<keyword evidence="4" id="KW-0297">G-protein coupled receptor</keyword>
<feature type="transmembrane region" description="Helical" evidence="8">
    <location>
        <begin position="140"/>
        <end position="158"/>
    </location>
</feature>
<evidence type="ECO:0000256" key="3">
    <source>
        <dbReference type="ARBA" id="ARBA00022989"/>
    </source>
</evidence>
<feature type="transmembrane region" description="Helical" evidence="8">
    <location>
        <begin position="71"/>
        <end position="94"/>
    </location>
</feature>
<dbReference type="PROSITE" id="PS50262">
    <property type="entry name" value="G_PROTEIN_RECEP_F1_2"/>
    <property type="match status" value="1"/>
</dbReference>
<evidence type="ECO:0000313" key="10">
    <source>
        <dbReference type="Ensembl" id="ENSPMGP00000012668.1"/>
    </source>
</evidence>
<reference evidence="10" key="1">
    <citation type="submission" date="2025-08" db="UniProtKB">
        <authorList>
            <consortium name="Ensembl"/>
        </authorList>
    </citation>
    <scope>IDENTIFICATION</scope>
</reference>
<keyword evidence="5 8" id="KW-0472">Membrane</keyword>
<dbReference type="SUPFAM" id="SSF81321">
    <property type="entry name" value="Family A G protein-coupled receptor-like"/>
    <property type="match status" value="1"/>
</dbReference>
<keyword evidence="2 8" id="KW-0812">Transmembrane</keyword>
<dbReference type="AlphaFoldDB" id="A0A3B4A6I4"/>
<dbReference type="PANTHER" id="PTHR10489">
    <property type="entry name" value="CELL ADHESION MOLECULE"/>
    <property type="match status" value="1"/>
</dbReference>
<evidence type="ECO:0000256" key="4">
    <source>
        <dbReference type="ARBA" id="ARBA00023040"/>
    </source>
</evidence>
<dbReference type="GO" id="GO:0060326">
    <property type="term" value="P:cell chemotaxis"/>
    <property type="evidence" value="ECO:0007669"/>
    <property type="project" value="TreeGrafter"/>
</dbReference>